<accession>A0A8X6HXB1</accession>
<proteinExistence type="predicted"/>
<dbReference type="Proteomes" id="UP000887116">
    <property type="component" value="Unassembled WGS sequence"/>
</dbReference>
<reference evidence="2" key="1">
    <citation type="submission" date="2020-07" db="EMBL/GenBank/DDBJ databases">
        <title>Multicomponent nature underlies the extraordinary mechanical properties of spider dragline silk.</title>
        <authorList>
            <person name="Kono N."/>
            <person name="Nakamura H."/>
            <person name="Mori M."/>
            <person name="Yoshida Y."/>
            <person name="Ohtoshi R."/>
            <person name="Malay A.D."/>
            <person name="Moran D.A.P."/>
            <person name="Tomita M."/>
            <person name="Numata K."/>
            <person name="Arakawa K."/>
        </authorList>
    </citation>
    <scope>NUCLEOTIDE SEQUENCE</scope>
</reference>
<gene>
    <name evidence="2" type="ORF">TNCT_201811</name>
</gene>
<evidence type="ECO:0000313" key="3">
    <source>
        <dbReference type="Proteomes" id="UP000887116"/>
    </source>
</evidence>
<organism evidence="2 3">
    <name type="scientific">Trichonephila clavata</name>
    <name type="common">Joro spider</name>
    <name type="synonym">Nephila clavata</name>
    <dbReference type="NCBI Taxonomy" id="2740835"/>
    <lineage>
        <taxon>Eukaryota</taxon>
        <taxon>Metazoa</taxon>
        <taxon>Ecdysozoa</taxon>
        <taxon>Arthropoda</taxon>
        <taxon>Chelicerata</taxon>
        <taxon>Arachnida</taxon>
        <taxon>Araneae</taxon>
        <taxon>Araneomorphae</taxon>
        <taxon>Entelegynae</taxon>
        <taxon>Araneoidea</taxon>
        <taxon>Nephilidae</taxon>
        <taxon>Trichonephila</taxon>
    </lineage>
</organism>
<evidence type="ECO:0000313" key="2">
    <source>
        <dbReference type="EMBL" id="GFR11389.1"/>
    </source>
</evidence>
<dbReference type="EMBL" id="BMAO01026662">
    <property type="protein sequence ID" value="GFR11389.1"/>
    <property type="molecule type" value="Genomic_DNA"/>
</dbReference>
<protein>
    <submittedName>
        <fullName evidence="2">Uncharacterized protein</fullName>
    </submittedName>
</protein>
<evidence type="ECO:0000256" key="1">
    <source>
        <dbReference type="SAM" id="MobiDB-lite"/>
    </source>
</evidence>
<sequence length="128" mass="14306">MLIFADSQSIHRLDAGTSGKVCFIDRDNIVYHRSLLAQVTPKINDFGRPDTQPLAGKYLSKNSDDNFVFEDVIACRWMSQYPPPSFERPGGLNPESETSRRITPAHFGQLPCQTKITSPIFLPKTPPG</sequence>
<name>A0A8X6HXB1_TRICU</name>
<keyword evidence="3" id="KW-1185">Reference proteome</keyword>
<dbReference type="AlphaFoldDB" id="A0A8X6HXB1"/>
<feature type="region of interest" description="Disordered" evidence="1">
    <location>
        <begin position="84"/>
        <end position="108"/>
    </location>
</feature>
<comment type="caution">
    <text evidence="2">The sequence shown here is derived from an EMBL/GenBank/DDBJ whole genome shotgun (WGS) entry which is preliminary data.</text>
</comment>